<evidence type="ECO:0000313" key="2">
    <source>
        <dbReference type="Proteomes" id="UP000178820"/>
    </source>
</evidence>
<protein>
    <submittedName>
        <fullName evidence="1">Uncharacterized protein</fullName>
    </submittedName>
</protein>
<dbReference type="AlphaFoldDB" id="A0A1G2I2G5"/>
<evidence type="ECO:0000313" key="1">
    <source>
        <dbReference type="EMBL" id="OGZ68986.1"/>
    </source>
</evidence>
<dbReference type="Proteomes" id="UP000178820">
    <property type="component" value="Unassembled WGS sequence"/>
</dbReference>
<organism evidence="1 2">
    <name type="scientific">Candidatus Staskawiczbacteria bacterium RIFCSPHIGHO2_02_FULL_42_22</name>
    <dbReference type="NCBI Taxonomy" id="1802207"/>
    <lineage>
        <taxon>Bacteria</taxon>
        <taxon>Candidatus Staskawicziibacteriota</taxon>
    </lineage>
</organism>
<comment type="caution">
    <text evidence="1">The sequence shown here is derived from an EMBL/GenBank/DDBJ whole genome shotgun (WGS) entry which is preliminary data.</text>
</comment>
<accession>A0A1G2I2G5</accession>
<reference evidence="1 2" key="1">
    <citation type="journal article" date="2016" name="Nat. Commun.">
        <title>Thousands of microbial genomes shed light on interconnected biogeochemical processes in an aquifer system.</title>
        <authorList>
            <person name="Anantharaman K."/>
            <person name="Brown C.T."/>
            <person name="Hug L.A."/>
            <person name="Sharon I."/>
            <person name="Castelle C.J."/>
            <person name="Probst A.J."/>
            <person name="Thomas B.C."/>
            <person name="Singh A."/>
            <person name="Wilkins M.J."/>
            <person name="Karaoz U."/>
            <person name="Brodie E.L."/>
            <person name="Williams K.H."/>
            <person name="Hubbard S.S."/>
            <person name="Banfield J.F."/>
        </authorList>
    </citation>
    <scope>NUCLEOTIDE SEQUENCE [LARGE SCALE GENOMIC DNA]</scope>
</reference>
<gene>
    <name evidence="1" type="ORF">A3D44_00275</name>
</gene>
<dbReference type="EMBL" id="MHOT01000016">
    <property type="protein sequence ID" value="OGZ68986.1"/>
    <property type="molecule type" value="Genomic_DNA"/>
</dbReference>
<name>A0A1G2I2G5_9BACT</name>
<sequence length="113" mass="12410">MISPPCVFWEALSASHGMAGAQAAPVLWAAFLARPPFLAASHRTLLSWKFPTPNGAGKKKNRAVALGMPQLVVEEPASWLLRHRPCTDGDMRAIPGRWLLGFPELRRRRTALG</sequence>
<proteinExistence type="predicted"/>